<evidence type="ECO:0000313" key="3">
    <source>
        <dbReference type="Proteomes" id="UP000253250"/>
    </source>
</evidence>
<keyword evidence="1" id="KW-1133">Transmembrane helix</keyword>
<accession>A0A368HIJ5</accession>
<keyword evidence="3" id="KW-1185">Reference proteome</keyword>
<evidence type="ECO:0008006" key="4">
    <source>
        <dbReference type="Google" id="ProtNLM"/>
    </source>
</evidence>
<dbReference type="Proteomes" id="UP000253250">
    <property type="component" value="Unassembled WGS sequence"/>
</dbReference>
<dbReference type="EMBL" id="PSYR01000002">
    <property type="protein sequence ID" value="RCN56867.1"/>
    <property type="molecule type" value="Genomic_DNA"/>
</dbReference>
<gene>
    <name evidence="2" type="ORF">C4900_14070</name>
</gene>
<organism evidence="2 3">
    <name type="scientific">Acidiferrobacter thiooxydans</name>
    <dbReference type="NCBI Taxonomy" id="163359"/>
    <lineage>
        <taxon>Bacteria</taxon>
        <taxon>Pseudomonadati</taxon>
        <taxon>Pseudomonadota</taxon>
        <taxon>Gammaproteobacteria</taxon>
        <taxon>Acidiferrobacterales</taxon>
        <taxon>Acidiferrobacteraceae</taxon>
        <taxon>Acidiferrobacter</taxon>
    </lineage>
</organism>
<sequence length="62" mass="6880">MQLNDEQAKRVAETLRIIAIGEFGFFGYIGGLVHRNWLFVALAVGVFALFEGAAILTLRQRA</sequence>
<evidence type="ECO:0000256" key="1">
    <source>
        <dbReference type="SAM" id="Phobius"/>
    </source>
</evidence>
<dbReference type="AlphaFoldDB" id="A0A368HIJ5"/>
<evidence type="ECO:0000313" key="2">
    <source>
        <dbReference type="EMBL" id="RCN56867.1"/>
    </source>
</evidence>
<keyword evidence="1" id="KW-0472">Membrane</keyword>
<feature type="transmembrane region" description="Helical" evidence="1">
    <location>
        <begin position="37"/>
        <end position="58"/>
    </location>
</feature>
<comment type="caution">
    <text evidence="2">The sequence shown here is derived from an EMBL/GenBank/DDBJ whole genome shotgun (WGS) entry which is preliminary data.</text>
</comment>
<keyword evidence="1" id="KW-0812">Transmembrane</keyword>
<reference evidence="2 3" key="1">
    <citation type="submission" date="2018-02" db="EMBL/GenBank/DDBJ databases">
        <title>Insights into the biology of acidophilic members of the Acidiferrobacteraceae family derived from comparative genomic analyses.</title>
        <authorList>
            <person name="Issotta F."/>
            <person name="Thyssen C."/>
            <person name="Mena C."/>
            <person name="Moya A."/>
            <person name="Bellenberg S."/>
            <person name="Sproer C."/>
            <person name="Covarrubias P.C."/>
            <person name="Sand W."/>
            <person name="Quatrini R."/>
            <person name="Vera M."/>
        </authorList>
    </citation>
    <scope>NUCLEOTIDE SEQUENCE [LARGE SCALE GENOMIC DNA]</scope>
    <source>
        <strain evidence="3">m-1</strain>
    </source>
</reference>
<dbReference type="RefSeq" id="WP_114283299.1">
    <property type="nucleotide sequence ID" value="NZ_PSYR01000002.1"/>
</dbReference>
<protein>
    <recommendedName>
        <fullName evidence="4">DUF2568 domain-containing protein</fullName>
    </recommendedName>
</protein>
<dbReference type="OrthoDB" id="7098206at2"/>
<proteinExistence type="predicted"/>
<feature type="transmembrane region" description="Helical" evidence="1">
    <location>
        <begin position="12"/>
        <end position="31"/>
    </location>
</feature>
<name>A0A368HIJ5_9GAMM</name>